<dbReference type="EMBL" id="KV875094">
    <property type="protein sequence ID" value="OIW33076.1"/>
    <property type="molecule type" value="Genomic_DNA"/>
</dbReference>
<evidence type="ECO:0000256" key="8">
    <source>
        <dbReference type="PROSITE-ProRule" id="PRU00042"/>
    </source>
</evidence>
<accession>A0A1J7JUM3</accession>
<dbReference type="Pfam" id="PF00109">
    <property type="entry name" value="ketoacyl-synt"/>
    <property type="match status" value="1"/>
</dbReference>
<evidence type="ECO:0000313" key="11">
    <source>
        <dbReference type="EMBL" id="OIW33076.1"/>
    </source>
</evidence>
<feature type="compositionally biased region" description="Polar residues" evidence="9">
    <location>
        <begin position="165"/>
        <end position="177"/>
    </location>
</feature>
<dbReference type="GO" id="GO:0030955">
    <property type="term" value="F:potassium ion binding"/>
    <property type="evidence" value="ECO:0007669"/>
    <property type="project" value="InterPro"/>
</dbReference>
<feature type="compositionally biased region" description="Acidic residues" evidence="9">
    <location>
        <begin position="276"/>
        <end position="286"/>
    </location>
</feature>
<evidence type="ECO:0000256" key="3">
    <source>
        <dbReference type="ARBA" id="ARBA00022737"/>
    </source>
</evidence>
<keyword evidence="4 8" id="KW-0863">Zinc-finger</keyword>
<keyword evidence="2" id="KW-0479">Metal-binding</keyword>
<organism evidence="11 12">
    <name type="scientific">Coniochaeta ligniaria NRRL 30616</name>
    <dbReference type="NCBI Taxonomy" id="1408157"/>
    <lineage>
        <taxon>Eukaryota</taxon>
        <taxon>Fungi</taxon>
        <taxon>Dikarya</taxon>
        <taxon>Ascomycota</taxon>
        <taxon>Pezizomycotina</taxon>
        <taxon>Sordariomycetes</taxon>
        <taxon>Sordariomycetidae</taxon>
        <taxon>Coniochaetales</taxon>
        <taxon>Coniochaetaceae</taxon>
        <taxon>Coniochaeta</taxon>
    </lineage>
</organism>
<evidence type="ECO:0000256" key="4">
    <source>
        <dbReference type="ARBA" id="ARBA00022771"/>
    </source>
</evidence>
<feature type="compositionally biased region" description="Polar residues" evidence="9">
    <location>
        <begin position="1206"/>
        <end position="1226"/>
    </location>
</feature>
<dbReference type="InterPro" id="IPR016039">
    <property type="entry name" value="Thiolase-like"/>
</dbReference>
<dbReference type="GO" id="GO:0006357">
    <property type="term" value="P:regulation of transcription by RNA polymerase II"/>
    <property type="evidence" value="ECO:0007669"/>
    <property type="project" value="TreeGrafter"/>
</dbReference>
<dbReference type="SUPFAM" id="SSF51621">
    <property type="entry name" value="Phosphoenolpyruvate/pyruvate domain"/>
    <property type="match status" value="1"/>
</dbReference>
<evidence type="ECO:0000256" key="1">
    <source>
        <dbReference type="ARBA" id="ARBA00004123"/>
    </source>
</evidence>
<dbReference type="InterPro" id="IPR015813">
    <property type="entry name" value="Pyrv/PenolPyrv_kinase-like_dom"/>
</dbReference>
<evidence type="ECO:0000256" key="2">
    <source>
        <dbReference type="ARBA" id="ARBA00022723"/>
    </source>
</evidence>
<dbReference type="InterPro" id="IPR050589">
    <property type="entry name" value="Ikaros_C2H2-ZF"/>
</dbReference>
<dbReference type="InterPro" id="IPR015793">
    <property type="entry name" value="Pyrv_Knase_brl"/>
</dbReference>
<dbReference type="InterPro" id="IPR013087">
    <property type="entry name" value="Znf_C2H2_type"/>
</dbReference>
<feature type="domain" description="C2H2-type" evidence="10">
    <location>
        <begin position="1050"/>
        <end position="1080"/>
    </location>
</feature>
<feature type="compositionally biased region" description="Gly residues" evidence="9">
    <location>
        <begin position="1130"/>
        <end position="1141"/>
    </location>
</feature>
<dbReference type="GO" id="GO:0004743">
    <property type="term" value="F:pyruvate kinase activity"/>
    <property type="evidence" value="ECO:0007669"/>
    <property type="project" value="InterPro"/>
</dbReference>
<dbReference type="OrthoDB" id="5245011at2759"/>
<feature type="region of interest" description="Disordered" evidence="9">
    <location>
        <begin position="1125"/>
        <end position="1184"/>
    </location>
</feature>
<gene>
    <name evidence="11" type="ORF">CONLIGDRAFT_640235</name>
</gene>
<dbReference type="InterPro" id="IPR014030">
    <property type="entry name" value="Ketoacyl_synth_N"/>
</dbReference>
<feature type="domain" description="C2H2-type" evidence="10">
    <location>
        <begin position="527"/>
        <end position="554"/>
    </location>
</feature>
<feature type="compositionally biased region" description="Basic and acidic residues" evidence="9">
    <location>
        <begin position="155"/>
        <end position="164"/>
    </location>
</feature>
<evidence type="ECO:0000313" key="12">
    <source>
        <dbReference type="Proteomes" id="UP000182658"/>
    </source>
</evidence>
<feature type="compositionally biased region" description="Polar residues" evidence="9">
    <location>
        <begin position="1145"/>
        <end position="1167"/>
    </location>
</feature>
<dbReference type="InterPro" id="IPR040442">
    <property type="entry name" value="Pyrv_kinase-like_dom_sf"/>
</dbReference>
<dbReference type="SMART" id="SM00355">
    <property type="entry name" value="ZnF_C2H2"/>
    <property type="match status" value="5"/>
</dbReference>
<keyword evidence="3" id="KW-0677">Repeat</keyword>
<name>A0A1J7JUM3_9PEZI</name>
<dbReference type="InParanoid" id="A0A1J7JUM3"/>
<dbReference type="GO" id="GO:0016746">
    <property type="term" value="F:acyltransferase activity"/>
    <property type="evidence" value="ECO:0007669"/>
    <property type="project" value="InterPro"/>
</dbReference>
<evidence type="ECO:0000259" key="10">
    <source>
        <dbReference type="PROSITE" id="PS50157"/>
    </source>
</evidence>
<dbReference type="PANTHER" id="PTHR24404:SF114">
    <property type="entry name" value="KLUMPFUSS, ISOFORM B-RELATED"/>
    <property type="match status" value="1"/>
</dbReference>
<feature type="compositionally biased region" description="Low complexity" evidence="9">
    <location>
        <begin position="1168"/>
        <end position="1183"/>
    </location>
</feature>
<dbReference type="PANTHER" id="PTHR24404">
    <property type="entry name" value="ZINC FINGER PROTEIN"/>
    <property type="match status" value="1"/>
</dbReference>
<dbReference type="GO" id="GO:0000978">
    <property type="term" value="F:RNA polymerase II cis-regulatory region sequence-specific DNA binding"/>
    <property type="evidence" value="ECO:0007669"/>
    <property type="project" value="TreeGrafter"/>
</dbReference>
<keyword evidence="5" id="KW-0862">Zinc</keyword>
<protein>
    <recommendedName>
        <fullName evidence="10">C2H2-type domain-containing protein</fullName>
    </recommendedName>
</protein>
<evidence type="ECO:0000256" key="9">
    <source>
        <dbReference type="SAM" id="MobiDB-lite"/>
    </source>
</evidence>
<dbReference type="PROSITE" id="PS50157">
    <property type="entry name" value="ZINC_FINGER_C2H2_2"/>
    <property type="match status" value="2"/>
</dbReference>
<evidence type="ECO:0000256" key="6">
    <source>
        <dbReference type="ARBA" id="ARBA00023125"/>
    </source>
</evidence>
<evidence type="ECO:0000256" key="5">
    <source>
        <dbReference type="ARBA" id="ARBA00022833"/>
    </source>
</evidence>
<dbReference type="Proteomes" id="UP000182658">
    <property type="component" value="Unassembled WGS sequence"/>
</dbReference>
<keyword evidence="12" id="KW-1185">Reference proteome</keyword>
<dbReference type="Gene3D" id="3.20.20.60">
    <property type="entry name" value="Phosphoenolpyruvate-binding domains"/>
    <property type="match status" value="1"/>
</dbReference>
<feature type="region of interest" description="Disordered" evidence="9">
    <location>
        <begin position="1206"/>
        <end position="1227"/>
    </location>
</feature>
<dbReference type="Gene3D" id="3.40.47.10">
    <property type="match status" value="1"/>
</dbReference>
<feature type="compositionally biased region" description="Polar residues" evidence="9">
    <location>
        <begin position="290"/>
        <end position="307"/>
    </location>
</feature>
<keyword evidence="6" id="KW-0238">DNA-binding</keyword>
<dbReference type="GO" id="GO:0008270">
    <property type="term" value="F:zinc ion binding"/>
    <property type="evidence" value="ECO:0007669"/>
    <property type="project" value="UniProtKB-KW"/>
</dbReference>
<evidence type="ECO:0000256" key="7">
    <source>
        <dbReference type="ARBA" id="ARBA00023242"/>
    </source>
</evidence>
<dbReference type="GO" id="GO:0000287">
    <property type="term" value="F:magnesium ion binding"/>
    <property type="evidence" value="ECO:0007669"/>
    <property type="project" value="InterPro"/>
</dbReference>
<dbReference type="SUPFAM" id="SSF57667">
    <property type="entry name" value="beta-beta-alpha zinc fingers"/>
    <property type="match status" value="1"/>
</dbReference>
<comment type="subcellular location">
    <subcellularLocation>
        <location evidence="1">Nucleus</location>
    </subcellularLocation>
</comment>
<reference evidence="11 12" key="1">
    <citation type="submission" date="2016-10" db="EMBL/GenBank/DDBJ databases">
        <title>Draft genome sequence of Coniochaeta ligniaria NRRL30616, a lignocellulolytic fungus for bioabatement of inhibitors in plant biomass hydrolysates.</title>
        <authorList>
            <consortium name="DOE Joint Genome Institute"/>
            <person name="Jimenez D.J."/>
            <person name="Hector R.E."/>
            <person name="Riley R."/>
            <person name="Sun H."/>
            <person name="Grigoriev I.V."/>
            <person name="Van Elsas J.D."/>
            <person name="Nichols N.N."/>
        </authorList>
    </citation>
    <scope>NUCLEOTIDE SEQUENCE [LARGE SCALE GENOMIC DNA]</scope>
    <source>
        <strain evidence="11 12">NRRL 30616</strain>
    </source>
</reference>
<dbReference type="GO" id="GO:0005634">
    <property type="term" value="C:nucleus"/>
    <property type="evidence" value="ECO:0007669"/>
    <property type="project" value="UniProtKB-SubCell"/>
</dbReference>
<feature type="compositionally biased region" description="Basic residues" evidence="9">
    <location>
        <begin position="1469"/>
        <end position="1479"/>
    </location>
</feature>
<dbReference type="GO" id="GO:0003700">
    <property type="term" value="F:DNA-binding transcription factor activity"/>
    <property type="evidence" value="ECO:0007669"/>
    <property type="project" value="TreeGrafter"/>
</dbReference>
<feature type="region of interest" description="Disordered" evidence="9">
    <location>
        <begin position="254"/>
        <end position="315"/>
    </location>
</feature>
<feature type="region of interest" description="Disordered" evidence="9">
    <location>
        <begin position="139"/>
        <end position="184"/>
    </location>
</feature>
<dbReference type="InterPro" id="IPR036236">
    <property type="entry name" value="Znf_C2H2_sf"/>
</dbReference>
<dbReference type="Pfam" id="PF00224">
    <property type="entry name" value="PK"/>
    <property type="match status" value="1"/>
</dbReference>
<proteinExistence type="predicted"/>
<feature type="region of interest" description="Disordered" evidence="9">
    <location>
        <begin position="1457"/>
        <end position="1480"/>
    </location>
</feature>
<dbReference type="STRING" id="1408157.A0A1J7JUM3"/>
<dbReference type="PROSITE" id="PS00028">
    <property type="entry name" value="ZINC_FINGER_C2H2_1"/>
    <property type="match status" value="1"/>
</dbReference>
<keyword evidence="7" id="KW-0539">Nucleus</keyword>
<sequence length="1526" mass="168251">MTFFQRNRRSWPYAANSTGRYRGSLNLGFTVGRVEVFEAVGVARMIFMDKLASDVVNYLNENGASLQESGSFVDLSLFMMGKSVLRTKPMLMFVSNNKDARREAFNMIKQSAIMDAYPGFGLGNMDLRAEFENLQALGKSKPGESESQIEPMDELAGHRVHPSDKASTTKNCESAQEQPEERPRRISGLRCELPRQVYTNSGAQLESQRLLFDDHSGLNPETRAAIGGGIVSHQGKHMLYTVNHFLERMDRARARTTPSTVEADDNTECEVTGLSDFEDNDDDELADITSRGSMTPESTTSRDTPPQTDDGETVSIFSSGSIADQAEFVASVSRGLASLTLDDHLPLPLPTDCLRVGQVAVSSKTLDFALVELDSTYEAGLSTESKAQLISSAIPLENYCEHIEEAPRDGAIRTTTPDGGIIGGTLSGSSSFVRLPRSKVFQEVYVGKMSRPLAPGDCGSWIRDAVSGRLYGHVIAGSPTTGLILVIPARHSFAEALASMTAAFGSPTIQEARHPEQQRHAKEPDTYQCSHCQKAFVRRCDLLTHEKSHGRPYKCSEPNCEKASLGCRTAHELERHVHDKHSPKPKSYHCSYQNCLYQSQRESNCRQHMARAHGLTHLRNRAKASNGQATPPYNSESAGWPTAIVPETDTPSGSPVVLPPPAIPQDVERTGDWTSITTSDKAVTPIRYLWLPEIVPRVNSVDALNNLRVAGLNVVRMNFSHGSYEYHQSVIDQMRTDEPAKTSSTNWEYGRGEYGSPGLLDDELLETVYSSPETSFGTATNFHGDINDEVLTAFQCAFSSAGCPSAFASKNEWKRHVAEQHIQGCFMKDDPGQFDARFFSSTAAEAHGMDPEQRLLLQVTYETLENVGSHIRLLCPRPPAGALCCAGKDAIPSPGFTWKEMFMRHLRSFAVPPQVTLNAGSTLRKQLPLAHKARQRLHILQKGRPLNTISEFPRNPLDTYIELTDAAVRSAHKDVEAIDAAARRVADRYEGSAQLAYAAELSTQGEWCHTASPGAFSGVIVASTPRWQAPEVLDGYDDDCMPPAHQRSRFKCHNEDYTKQFNRAADLDRHMKHVHSKGEQHYWICDYGPSPQHESPFHRKDHFRDHLRDFHKEDISPTWKFSQLHSATGHHGGTIDGGEGTRGINANQQKNRARSPSTSLEQSAECQTSPVVPPTHHTTSSSTDLGMDYDDFDCGLVHAGGNAEQFSATRPPQLNRANESSQQVRGTTCDPLSTALVTSLHRSDSGYGLKTIPEERERSFAGFRNRFDQNGRDGSYAADVLVSGLLLHQEIQEEHKLRRHMLLDGRPSSRTAKNKPPAKAVEMVNMNNKHFSATRPPRNTKANESSQQVACTTATRPVDVLASAIHMRLHIDDDAYESGYTIDHKPPSNTSNDTTSTCATAIANVVVSNTASTAPTFVFDGRGLTESILANHQYELQLLNPGDMGAWLEGADPRYSRPAASNPEEGYRQHSRHVARSKPGHCDDASFDLVRSPTKDAGQGVDIRAAGALFDEHAFNTFMFASDIEM</sequence>